<evidence type="ECO:0000313" key="4">
    <source>
        <dbReference type="Proteomes" id="UP000242317"/>
    </source>
</evidence>
<name>A0A1G6JR07_9GAMM</name>
<evidence type="ECO:0000313" key="3">
    <source>
        <dbReference type="EMBL" id="SDC21091.1"/>
    </source>
</evidence>
<dbReference type="Pfam" id="PF04955">
    <property type="entry name" value="HupE_UreJ"/>
    <property type="match status" value="1"/>
</dbReference>
<dbReference type="PIRSF" id="PIRSF016919">
    <property type="entry name" value="HupE_UreJ"/>
    <property type="match status" value="1"/>
</dbReference>
<feature type="transmembrane region" description="Helical" evidence="1">
    <location>
        <begin position="97"/>
        <end position="115"/>
    </location>
</feature>
<keyword evidence="1" id="KW-0472">Membrane</keyword>
<protein>
    <submittedName>
        <fullName evidence="3">Urease accessory protein</fullName>
    </submittedName>
</protein>
<keyword evidence="1" id="KW-0812">Transmembrane</keyword>
<feature type="transmembrane region" description="Helical" evidence="1">
    <location>
        <begin position="144"/>
        <end position="167"/>
    </location>
</feature>
<feature type="chain" id="PRO_5017263588" evidence="2">
    <location>
        <begin position="27"/>
        <end position="195"/>
    </location>
</feature>
<organism evidence="3 4">
    <name type="scientific">Acinetobacter marinus</name>
    <dbReference type="NCBI Taxonomy" id="281375"/>
    <lineage>
        <taxon>Bacteria</taxon>
        <taxon>Pseudomonadati</taxon>
        <taxon>Pseudomonadota</taxon>
        <taxon>Gammaproteobacteria</taxon>
        <taxon>Moraxellales</taxon>
        <taxon>Moraxellaceae</taxon>
        <taxon>Acinetobacter</taxon>
    </lineage>
</organism>
<reference evidence="4" key="1">
    <citation type="submission" date="2016-09" db="EMBL/GenBank/DDBJ databases">
        <authorList>
            <person name="Varghese N."/>
            <person name="Submissions S."/>
        </authorList>
    </citation>
    <scope>NUCLEOTIDE SEQUENCE [LARGE SCALE GENOMIC DNA]</scope>
    <source>
        <strain evidence="4">ANC 3699</strain>
    </source>
</reference>
<dbReference type="RefSeq" id="WP_092618493.1">
    <property type="nucleotide sequence ID" value="NZ_FMYK01000003.1"/>
</dbReference>
<dbReference type="AlphaFoldDB" id="A0A1G6JR07"/>
<feature type="transmembrane region" description="Helical" evidence="1">
    <location>
        <begin position="38"/>
        <end position="63"/>
    </location>
</feature>
<gene>
    <name evidence="3" type="ORF">SAMN05421749_103426</name>
</gene>
<dbReference type="Proteomes" id="UP000242317">
    <property type="component" value="Unassembled WGS sequence"/>
</dbReference>
<dbReference type="EMBL" id="FMYK01000003">
    <property type="protein sequence ID" value="SDC21091.1"/>
    <property type="molecule type" value="Genomic_DNA"/>
</dbReference>
<evidence type="ECO:0000256" key="1">
    <source>
        <dbReference type="SAM" id="Phobius"/>
    </source>
</evidence>
<accession>A0A1G6JR07</accession>
<dbReference type="InterPro" id="IPR007038">
    <property type="entry name" value="HupE_UreJ"/>
</dbReference>
<dbReference type="OrthoDB" id="9808192at2"/>
<proteinExistence type="predicted"/>
<sequence length="195" mass="20222">MKIQRTKNIYANRLIALILASTPVLAMAHPGHEHGTSGFVAGFVHPFTGLDHLVMAIALGVLFAKFAQRWKVAGMLSFALALIFGFVLGMQGIFANIAEYGIVASLAVLAVALLARQGSVLAVASIALTFFHGAAHGVELAHAGHAALVITGMVLAMALIYAFGLGLGEVIRRYVPHGDKIVAACAAVVAAISLA</sequence>
<feature type="transmembrane region" description="Helical" evidence="1">
    <location>
        <begin position="120"/>
        <end position="138"/>
    </location>
</feature>
<keyword evidence="2" id="KW-0732">Signal</keyword>
<feature type="transmembrane region" description="Helical" evidence="1">
    <location>
        <begin position="70"/>
        <end position="91"/>
    </location>
</feature>
<keyword evidence="1" id="KW-1133">Transmembrane helix</keyword>
<keyword evidence="4" id="KW-1185">Reference proteome</keyword>
<feature type="signal peptide" evidence="2">
    <location>
        <begin position="1"/>
        <end position="26"/>
    </location>
</feature>
<evidence type="ECO:0000256" key="2">
    <source>
        <dbReference type="SAM" id="SignalP"/>
    </source>
</evidence>